<organism evidence="1 2">
    <name type="scientific">Candidatus Methanoperedens nitratireducens</name>
    <dbReference type="NCBI Taxonomy" id="1392998"/>
    <lineage>
        <taxon>Archaea</taxon>
        <taxon>Methanobacteriati</taxon>
        <taxon>Methanobacteriota</taxon>
        <taxon>Stenosarchaea group</taxon>
        <taxon>Methanomicrobia</taxon>
        <taxon>Methanosarcinales</taxon>
        <taxon>ANME-2 cluster</taxon>
        <taxon>Candidatus Methanoperedentaceae</taxon>
        <taxon>Candidatus Methanoperedens</taxon>
    </lineage>
</organism>
<evidence type="ECO:0000313" key="2">
    <source>
        <dbReference type="Proteomes" id="UP000218615"/>
    </source>
</evidence>
<reference evidence="2" key="1">
    <citation type="submission" date="2017-06" db="EMBL/GenBank/DDBJ databases">
        <authorList>
            <person name="Cremers G."/>
        </authorList>
    </citation>
    <scope>NUCLEOTIDE SEQUENCE [LARGE SCALE GENOMIC DNA]</scope>
</reference>
<gene>
    <name evidence="1" type="ORF">MNV_2010002</name>
</gene>
<dbReference type="Proteomes" id="UP000218615">
    <property type="component" value="Unassembled WGS sequence"/>
</dbReference>
<dbReference type="AlphaFoldDB" id="A0A284VNA8"/>
<protein>
    <submittedName>
        <fullName evidence="1">Uncharacterized protein</fullName>
    </submittedName>
</protein>
<proteinExistence type="predicted"/>
<accession>A0A284VNA8</accession>
<keyword evidence="2" id="KW-1185">Reference proteome</keyword>
<evidence type="ECO:0000313" key="1">
    <source>
        <dbReference type="EMBL" id="SNQ60754.1"/>
    </source>
</evidence>
<name>A0A284VNA8_9EURY</name>
<dbReference type="EMBL" id="FZMP01000115">
    <property type="protein sequence ID" value="SNQ60754.1"/>
    <property type="molecule type" value="Genomic_DNA"/>
</dbReference>
<sequence>MLISAINDTFDKEIEYNGRNVKIRNTIQMDCHSIANSLIK</sequence>